<organism evidence="1 2">
    <name type="scientific">Planobispora rosea</name>
    <dbReference type="NCBI Taxonomy" id="35762"/>
    <lineage>
        <taxon>Bacteria</taxon>
        <taxon>Bacillati</taxon>
        <taxon>Actinomycetota</taxon>
        <taxon>Actinomycetes</taxon>
        <taxon>Streptosporangiales</taxon>
        <taxon>Streptosporangiaceae</taxon>
        <taxon>Planobispora</taxon>
    </lineage>
</organism>
<reference evidence="1" key="1">
    <citation type="submission" date="2021-01" db="EMBL/GenBank/DDBJ databases">
        <title>Whole genome shotgun sequence of Planobispora rosea NBRC 15558.</title>
        <authorList>
            <person name="Komaki H."/>
            <person name="Tamura T."/>
        </authorList>
    </citation>
    <scope>NUCLEOTIDE SEQUENCE</scope>
    <source>
        <strain evidence="1">NBRC 15558</strain>
    </source>
</reference>
<name>A0A8J3SA63_PLARO</name>
<protein>
    <submittedName>
        <fullName evidence="1">Uncharacterized protein</fullName>
    </submittedName>
</protein>
<gene>
    <name evidence="1" type="ORF">Pro02_73100</name>
</gene>
<sequence length="156" mass="16309">MALAALVTYPAGKIPFLWVDDPTPVRAPGPGGDPISVIIALPLRDGFALVADPAQPPAPTVTSWRVELDATGLLRVCSPRDTPEQSFVSDLQLATPPGWREHAHRLGAVLLLVGCGLQLDDAAHLEENAAACARAGLLISAVVAYAETQPGGRPRP</sequence>
<evidence type="ECO:0000313" key="2">
    <source>
        <dbReference type="Proteomes" id="UP000655044"/>
    </source>
</evidence>
<dbReference type="EMBL" id="BOOI01000093">
    <property type="protein sequence ID" value="GIH88902.1"/>
    <property type="molecule type" value="Genomic_DNA"/>
</dbReference>
<comment type="caution">
    <text evidence="1">The sequence shown here is derived from an EMBL/GenBank/DDBJ whole genome shotgun (WGS) entry which is preliminary data.</text>
</comment>
<accession>A0A8J3SA63</accession>
<dbReference type="AlphaFoldDB" id="A0A8J3SA63"/>
<keyword evidence="2" id="KW-1185">Reference proteome</keyword>
<dbReference type="Proteomes" id="UP000655044">
    <property type="component" value="Unassembled WGS sequence"/>
</dbReference>
<evidence type="ECO:0000313" key="1">
    <source>
        <dbReference type="EMBL" id="GIH88902.1"/>
    </source>
</evidence>
<proteinExistence type="predicted"/>